<sequence>MIADVIPGYTGPSPWSPEDLPVSPLFRALRPPPPTRVKGYNSRK</sequence>
<accession>A0A8X6NZI1</accession>
<evidence type="ECO:0000313" key="2">
    <source>
        <dbReference type="EMBL" id="GFT43520.1"/>
    </source>
</evidence>
<dbReference type="Proteomes" id="UP000887013">
    <property type="component" value="Unassembled WGS sequence"/>
</dbReference>
<reference evidence="2" key="1">
    <citation type="submission" date="2020-08" db="EMBL/GenBank/DDBJ databases">
        <title>Multicomponent nature underlies the extraordinary mechanical properties of spider dragline silk.</title>
        <authorList>
            <person name="Kono N."/>
            <person name="Nakamura H."/>
            <person name="Mori M."/>
            <person name="Yoshida Y."/>
            <person name="Ohtoshi R."/>
            <person name="Malay A.D."/>
            <person name="Moran D.A.P."/>
            <person name="Tomita M."/>
            <person name="Numata K."/>
            <person name="Arakawa K."/>
        </authorList>
    </citation>
    <scope>NUCLEOTIDE SEQUENCE</scope>
</reference>
<gene>
    <name evidence="2" type="ORF">NPIL_242201</name>
</gene>
<organism evidence="2 3">
    <name type="scientific">Nephila pilipes</name>
    <name type="common">Giant wood spider</name>
    <name type="synonym">Nephila maculata</name>
    <dbReference type="NCBI Taxonomy" id="299642"/>
    <lineage>
        <taxon>Eukaryota</taxon>
        <taxon>Metazoa</taxon>
        <taxon>Ecdysozoa</taxon>
        <taxon>Arthropoda</taxon>
        <taxon>Chelicerata</taxon>
        <taxon>Arachnida</taxon>
        <taxon>Araneae</taxon>
        <taxon>Araneomorphae</taxon>
        <taxon>Entelegynae</taxon>
        <taxon>Araneoidea</taxon>
        <taxon>Nephilidae</taxon>
        <taxon>Nephila</taxon>
    </lineage>
</organism>
<comment type="caution">
    <text evidence="2">The sequence shown here is derived from an EMBL/GenBank/DDBJ whole genome shotgun (WGS) entry which is preliminary data.</text>
</comment>
<evidence type="ECO:0000256" key="1">
    <source>
        <dbReference type="SAM" id="MobiDB-lite"/>
    </source>
</evidence>
<feature type="non-terminal residue" evidence="2">
    <location>
        <position position="44"/>
    </location>
</feature>
<dbReference type="EMBL" id="BMAW01064139">
    <property type="protein sequence ID" value="GFT43520.1"/>
    <property type="molecule type" value="Genomic_DNA"/>
</dbReference>
<proteinExistence type="predicted"/>
<evidence type="ECO:0000313" key="3">
    <source>
        <dbReference type="Proteomes" id="UP000887013"/>
    </source>
</evidence>
<feature type="region of interest" description="Disordered" evidence="1">
    <location>
        <begin position="1"/>
        <end position="44"/>
    </location>
</feature>
<protein>
    <submittedName>
        <fullName evidence="2">Uncharacterized protein</fullName>
    </submittedName>
</protein>
<dbReference type="AlphaFoldDB" id="A0A8X6NZI1"/>
<name>A0A8X6NZI1_NEPPI</name>
<keyword evidence="3" id="KW-1185">Reference proteome</keyword>